<dbReference type="InterPro" id="IPR001107">
    <property type="entry name" value="Band_7"/>
</dbReference>
<accession>A0A1M7Z0R0</accession>
<dbReference type="STRING" id="1117707.VQ7734_04027"/>
<dbReference type="PRINTS" id="PR00721">
    <property type="entry name" value="STOMATIN"/>
</dbReference>
<organism evidence="4 5">
    <name type="scientific">Vibrio quintilis</name>
    <dbReference type="NCBI Taxonomy" id="1117707"/>
    <lineage>
        <taxon>Bacteria</taxon>
        <taxon>Pseudomonadati</taxon>
        <taxon>Pseudomonadota</taxon>
        <taxon>Gammaproteobacteria</taxon>
        <taxon>Vibrionales</taxon>
        <taxon>Vibrionaceae</taxon>
        <taxon>Vibrio</taxon>
    </lineage>
</organism>
<dbReference type="PANTHER" id="PTHR10264:SF83">
    <property type="entry name" value="BLL5629 PROTEIN"/>
    <property type="match status" value="1"/>
</dbReference>
<feature type="domain" description="Band 7" evidence="3">
    <location>
        <begin position="303"/>
        <end position="462"/>
    </location>
</feature>
<dbReference type="Gene3D" id="6.10.250.2090">
    <property type="match status" value="1"/>
</dbReference>
<evidence type="ECO:0000256" key="1">
    <source>
        <dbReference type="ARBA" id="ARBA00004167"/>
    </source>
</evidence>
<keyword evidence="5" id="KW-1185">Reference proteome</keyword>
<dbReference type="InterPro" id="IPR001972">
    <property type="entry name" value="Stomatin_HflK_fam"/>
</dbReference>
<dbReference type="Proteomes" id="UP000184600">
    <property type="component" value="Unassembled WGS sequence"/>
</dbReference>
<dbReference type="AlphaFoldDB" id="A0A1M7Z0R0"/>
<comment type="similarity">
    <text evidence="2">Belongs to the band 7/mec-2 family.</text>
</comment>
<evidence type="ECO:0000313" key="4">
    <source>
        <dbReference type="EMBL" id="SHO58256.1"/>
    </source>
</evidence>
<dbReference type="InterPro" id="IPR043202">
    <property type="entry name" value="Band-7_stomatin-like"/>
</dbReference>
<dbReference type="RefSeq" id="WP_234976451.1">
    <property type="nucleotide sequence ID" value="NZ_AP024897.1"/>
</dbReference>
<dbReference type="InterPro" id="IPR036013">
    <property type="entry name" value="Band_7/SPFH_dom_sf"/>
</dbReference>
<proteinExistence type="inferred from homology"/>
<dbReference type="PANTHER" id="PTHR10264">
    <property type="entry name" value="BAND 7 PROTEIN-RELATED"/>
    <property type="match status" value="1"/>
</dbReference>
<dbReference type="Pfam" id="PF01145">
    <property type="entry name" value="Band_7"/>
    <property type="match status" value="1"/>
</dbReference>
<evidence type="ECO:0000256" key="2">
    <source>
        <dbReference type="ARBA" id="ARBA00008164"/>
    </source>
</evidence>
<dbReference type="Gene3D" id="3.30.479.30">
    <property type="entry name" value="Band 7 domain"/>
    <property type="match status" value="1"/>
</dbReference>
<dbReference type="SUPFAM" id="SSF117892">
    <property type="entry name" value="Band 7/SPFH domain"/>
    <property type="match status" value="1"/>
</dbReference>
<protein>
    <submittedName>
        <fullName evidence="4">SPFH domain / Band 7 family protein</fullName>
    </submittedName>
</protein>
<sequence>MSVIRMKLKNKIKVTENQRVFVLRNQQLEQVLMPGNYTFWNVGDRPEFISFDINQLFYREKNSKRLYQQSEVFREHIEHFQLNDNETGLLYLDERLSGIVAPGESVYVWKDAGDIRLERIDLSTAGMLESTLLRQIRQADVNKVTSVICSQSVNTKLINELIVPQGQLGLLYVDGKPEQCLAAGEYGFWQFNSKTEMITFDLRTPVFEWAEGESEKTASYVQPYRLDLDEAGILYINQTLKGIVAPGESVYVWKDAGDIRLDRIDVVNTIDVAPELQTLFRQTGANRASRLICSPNTIQTQPAAELRVPQAHIGLLYINGELERRLSPGEYSFWQFNRTIEMKLFDCRTQMLEISGQEILSKDRVSLRLNLNASFKITDPQLAAASLAQVEDYAYKKLQLALREAVGTKTLDDLLLDKLYINETVKALVVEQLKAVGMTLESVGVKDIILPGEMKAILNQVVEAQKAAEANVIKRREETAATRSLHNTAKVMENNPTLLRLKELEALEKVADKINNLNVYGGLEGLMNGVVKMT</sequence>
<gene>
    <name evidence="4" type="ORF">VQ7734_04027</name>
</gene>
<reference evidence="5" key="1">
    <citation type="submission" date="2016-12" db="EMBL/GenBank/DDBJ databases">
        <authorList>
            <person name="Rodrigo-Torres L."/>
            <person name="Arahal R.D."/>
            <person name="Lucena T."/>
        </authorList>
    </citation>
    <scope>NUCLEOTIDE SEQUENCE [LARGE SCALE GENOMIC DNA]</scope>
</reference>
<evidence type="ECO:0000259" key="3">
    <source>
        <dbReference type="SMART" id="SM00244"/>
    </source>
</evidence>
<dbReference type="GO" id="GO:0005886">
    <property type="term" value="C:plasma membrane"/>
    <property type="evidence" value="ECO:0007669"/>
    <property type="project" value="InterPro"/>
</dbReference>
<dbReference type="EMBL" id="FRFG01000059">
    <property type="protein sequence ID" value="SHO58256.1"/>
    <property type="molecule type" value="Genomic_DNA"/>
</dbReference>
<dbReference type="CDD" id="cd13438">
    <property type="entry name" value="SPFH_eoslipins_u2"/>
    <property type="match status" value="1"/>
</dbReference>
<evidence type="ECO:0000313" key="5">
    <source>
        <dbReference type="Proteomes" id="UP000184600"/>
    </source>
</evidence>
<name>A0A1M7Z0R0_9VIBR</name>
<comment type="subcellular location">
    <subcellularLocation>
        <location evidence="1">Membrane</location>
        <topology evidence="1">Single-pass membrane protein</topology>
    </subcellularLocation>
</comment>
<dbReference type="SMART" id="SM00244">
    <property type="entry name" value="PHB"/>
    <property type="match status" value="1"/>
</dbReference>